<dbReference type="SUPFAM" id="SSF47384">
    <property type="entry name" value="Homodimeric domain of signal transducing histidine kinase"/>
    <property type="match status" value="1"/>
</dbReference>
<dbReference type="Gene3D" id="1.10.287.130">
    <property type="match status" value="1"/>
</dbReference>
<proteinExistence type="predicted"/>
<evidence type="ECO:0000259" key="7">
    <source>
        <dbReference type="PROSITE" id="PS50113"/>
    </source>
</evidence>
<protein>
    <recommendedName>
        <fullName evidence="2">histidine kinase</fullName>
        <ecNumber evidence="2">2.7.13.3</ecNumber>
    </recommendedName>
</protein>
<gene>
    <name evidence="8" type="ORF">J2I47_08715</name>
</gene>
<dbReference type="CDD" id="cd00082">
    <property type="entry name" value="HisKA"/>
    <property type="match status" value="1"/>
</dbReference>
<dbReference type="InterPro" id="IPR003594">
    <property type="entry name" value="HATPase_dom"/>
</dbReference>
<dbReference type="InterPro" id="IPR036097">
    <property type="entry name" value="HisK_dim/P_sf"/>
</dbReference>
<feature type="domain" description="PAC" evidence="7">
    <location>
        <begin position="498"/>
        <end position="551"/>
    </location>
</feature>
<evidence type="ECO:0000313" key="9">
    <source>
        <dbReference type="Proteomes" id="UP000664034"/>
    </source>
</evidence>
<dbReference type="InterPro" id="IPR004358">
    <property type="entry name" value="Sig_transdc_His_kin-like_C"/>
</dbReference>
<name>A0A939K0Z6_9BACT</name>
<dbReference type="InterPro" id="IPR036890">
    <property type="entry name" value="HATPase_C_sf"/>
</dbReference>
<dbReference type="SMART" id="SM00387">
    <property type="entry name" value="HATPase_c"/>
    <property type="match status" value="1"/>
</dbReference>
<sequence length="846" mass="93906">MDGGGEMGALTRQYDWAATPLGPPERWPQSLRTTLSIILHSRFPMFLFWGEQHLCFYNDAYRPSLGKDGKHPQALGKPGADVWPEVWPIIKPMIDQVLTGGEATWSEDQLIPIYRNGQLEDVYWTYSYSPVSDESGKPMGVFVTCTETTQKVNILNRLQLSEQRFQNLVREASVGIVVLTGDDMVVSIVNNAYARLINRSAGDLAGKPLFSIVPETEADFRPILDQVRHTGEPVYLYGRPYFVYADDRKKEGFLNLVYQPYREQDGNVSGVMVLCQDVTEQVATRQKLAESEAKFRSLIEEAPVATCLFVGPSMRIDIANDTMLGYWGKSRAVLGQPLNEALPELTEQPFPQILAEIYSSGRIHSEKGARADLEVNGVLSTYYFDYTYKPLRNAAGAVYAILNMAVDATDRVVAQQQIEETQQQVLTSFEQSPVAIAIISEPDLTFRMVNPFYAQLVGRHPEQLIDKPLLAALPEIEGQGFDQLLRQVMATGVPYVAPETEVSVMRHNQLETIYVDLNYQPRRKTDGSITGVLVIATDVTGQVKTRQAIEASEARYRKLSEELDQQVRQRTNELEITNRALSATNNEFTAANRALEEANYDLTRSNQNLEQFAYIASHDLQEPLRKIQAFGDILKSHYGTALGAGVDHLDRMQAAASRMSQLIHDLLAFSRISTSQAIAIPVALDEVIGQGIENLSVAIDEASAQIRVEALPTVMGDRLQLGQLFQNLLSNAIKFSRRDENGDSISPQVIVKSTQIPASDLPLSLKPTRHTESYHCIAVTDNGIGFDEKYASRIFQVFQRLHARNEYAGTGVGLAICEKVAANHGGGIVAHSRPGAGATFSVYLPA</sequence>
<dbReference type="NCBIfam" id="TIGR00229">
    <property type="entry name" value="sensory_box"/>
    <property type="match status" value="2"/>
</dbReference>
<keyword evidence="4" id="KW-0808">Transferase</keyword>
<evidence type="ECO:0000256" key="3">
    <source>
        <dbReference type="ARBA" id="ARBA00022553"/>
    </source>
</evidence>
<keyword evidence="5" id="KW-0418">Kinase</keyword>
<evidence type="ECO:0000256" key="5">
    <source>
        <dbReference type="ARBA" id="ARBA00022777"/>
    </source>
</evidence>
<dbReference type="SMART" id="SM00086">
    <property type="entry name" value="PAC"/>
    <property type="match status" value="2"/>
</dbReference>
<dbReference type="InterPro" id="IPR003661">
    <property type="entry name" value="HisK_dim/P_dom"/>
</dbReference>
<keyword evidence="3" id="KW-0597">Phosphoprotein</keyword>
<dbReference type="SUPFAM" id="SSF55874">
    <property type="entry name" value="ATPase domain of HSP90 chaperone/DNA topoisomerase II/histidine kinase"/>
    <property type="match status" value="1"/>
</dbReference>
<reference evidence="8" key="1">
    <citation type="submission" date="2021-03" db="EMBL/GenBank/DDBJ databases">
        <title>Fibrella sp. HMF5335 genome sequencing and assembly.</title>
        <authorList>
            <person name="Kang H."/>
            <person name="Kim H."/>
            <person name="Bae S."/>
            <person name="Joh K."/>
        </authorList>
    </citation>
    <scope>NUCLEOTIDE SEQUENCE</scope>
    <source>
        <strain evidence="8">HMF5335</strain>
    </source>
</reference>
<evidence type="ECO:0000313" key="8">
    <source>
        <dbReference type="EMBL" id="MBO0936622.1"/>
    </source>
</evidence>
<dbReference type="Pfam" id="PF02518">
    <property type="entry name" value="HATPase_c"/>
    <property type="match status" value="1"/>
</dbReference>
<dbReference type="InterPro" id="IPR001610">
    <property type="entry name" value="PAC"/>
</dbReference>
<evidence type="ECO:0000256" key="4">
    <source>
        <dbReference type="ARBA" id="ARBA00022679"/>
    </source>
</evidence>
<dbReference type="PROSITE" id="PS50109">
    <property type="entry name" value="HIS_KIN"/>
    <property type="match status" value="1"/>
</dbReference>
<accession>A0A939K0Z6</accession>
<dbReference type="PANTHER" id="PTHR43304">
    <property type="entry name" value="PHYTOCHROME-LIKE PROTEIN CPH1"/>
    <property type="match status" value="1"/>
</dbReference>
<feature type="domain" description="Histidine kinase" evidence="6">
    <location>
        <begin position="615"/>
        <end position="846"/>
    </location>
</feature>
<evidence type="ECO:0000256" key="2">
    <source>
        <dbReference type="ARBA" id="ARBA00012438"/>
    </source>
</evidence>
<dbReference type="PROSITE" id="PS50113">
    <property type="entry name" value="PAC"/>
    <property type="match status" value="1"/>
</dbReference>
<dbReference type="Pfam" id="PF00512">
    <property type="entry name" value="HisKA"/>
    <property type="match status" value="1"/>
</dbReference>
<comment type="catalytic activity">
    <reaction evidence="1">
        <text>ATP + protein L-histidine = ADP + protein N-phospho-L-histidine.</text>
        <dbReference type="EC" id="2.7.13.3"/>
    </reaction>
</comment>
<dbReference type="InterPro" id="IPR013656">
    <property type="entry name" value="PAS_4"/>
</dbReference>
<dbReference type="Proteomes" id="UP000664034">
    <property type="component" value="Unassembled WGS sequence"/>
</dbReference>
<keyword evidence="9" id="KW-1185">Reference proteome</keyword>
<dbReference type="InterPro" id="IPR000700">
    <property type="entry name" value="PAS-assoc_C"/>
</dbReference>
<evidence type="ECO:0000256" key="1">
    <source>
        <dbReference type="ARBA" id="ARBA00000085"/>
    </source>
</evidence>
<dbReference type="InterPro" id="IPR005467">
    <property type="entry name" value="His_kinase_dom"/>
</dbReference>
<dbReference type="CDD" id="cd00130">
    <property type="entry name" value="PAS"/>
    <property type="match status" value="2"/>
</dbReference>
<dbReference type="Gene3D" id="3.30.565.10">
    <property type="entry name" value="Histidine kinase-like ATPase, C-terminal domain"/>
    <property type="match status" value="1"/>
</dbReference>
<dbReference type="InterPro" id="IPR052162">
    <property type="entry name" value="Sensor_kinase/Photoreceptor"/>
</dbReference>
<dbReference type="PRINTS" id="PR00344">
    <property type="entry name" value="BCTRLSENSOR"/>
</dbReference>
<dbReference type="Pfam" id="PF08448">
    <property type="entry name" value="PAS_4"/>
    <property type="match status" value="4"/>
</dbReference>
<evidence type="ECO:0000259" key="6">
    <source>
        <dbReference type="PROSITE" id="PS50109"/>
    </source>
</evidence>
<dbReference type="Gene3D" id="3.30.450.20">
    <property type="entry name" value="PAS domain"/>
    <property type="match status" value="4"/>
</dbReference>
<dbReference type="EC" id="2.7.13.3" evidence="2"/>
<dbReference type="SMART" id="SM00091">
    <property type="entry name" value="PAS"/>
    <property type="match status" value="3"/>
</dbReference>
<dbReference type="PANTHER" id="PTHR43304:SF1">
    <property type="entry name" value="PAC DOMAIN-CONTAINING PROTEIN"/>
    <property type="match status" value="1"/>
</dbReference>
<dbReference type="EMBL" id="JAFMYV010000003">
    <property type="protein sequence ID" value="MBO0936622.1"/>
    <property type="molecule type" value="Genomic_DNA"/>
</dbReference>
<comment type="caution">
    <text evidence="8">The sequence shown here is derived from an EMBL/GenBank/DDBJ whole genome shotgun (WGS) entry which is preliminary data.</text>
</comment>
<organism evidence="8 9">
    <name type="scientific">Fibrella rubiginis</name>
    <dbReference type="NCBI Taxonomy" id="2817060"/>
    <lineage>
        <taxon>Bacteria</taxon>
        <taxon>Pseudomonadati</taxon>
        <taxon>Bacteroidota</taxon>
        <taxon>Cytophagia</taxon>
        <taxon>Cytophagales</taxon>
        <taxon>Spirosomataceae</taxon>
        <taxon>Fibrella</taxon>
    </lineage>
</organism>
<dbReference type="GO" id="GO:0000155">
    <property type="term" value="F:phosphorelay sensor kinase activity"/>
    <property type="evidence" value="ECO:0007669"/>
    <property type="project" value="InterPro"/>
</dbReference>
<dbReference type="AlphaFoldDB" id="A0A939K0Z6"/>
<dbReference type="InterPro" id="IPR000014">
    <property type="entry name" value="PAS"/>
</dbReference>
<dbReference type="InterPro" id="IPR035965">
    <property type="entry name" value="PAS-like_dom_sf"/>
</dbReference>
<dbReference type="SUPFAM" id="SSF55785">
    <property type="entry name" value="PYP-like sensor domain (PAS domain)"/>
    <property type="match status" value="4"/>
</dbReference>
<dbReference type="SMART" id="SM00388">
    <property type="entry name" value="HisKA"/>
    <property type="match status" value="1"/>
</dbReference>